<gene>
    <name evidence="6" type="ORF">A2557_00360</name>
</gene>
<accession>A0A1F6GS90</accession>
<keyword evidence="2" id="KW-0645">Protease</keyword>
<dbReference type="CDD" id="cd07023">
    <property type="entry name" value="S49_Sppa_N_C"/>
    <property type="match status" value="1"/>
</dbReference>
<dbReference type="InterPro" id="IPR047272">
    <property type="entry name" value="S49_SppA_C"/>
</dbReference>
<dbReference type="InterPro" id="IPR001907">
    <property type="entry name" value="ClpP"/>
</dbReference>
<evidence type="ECO:0000313" key="7">
    <source>
        <dbReference type="Proteomes" id="UP000177583"/>
    </source>
</evidence>
<dbReference type="PRINTS" id="PR00127">
    <property type="entry name" value="CLPPROTEASEP"/>
</dbReference>
<dbReference type="InterPro" id="IPR004635">
    <property type="entry name" value="Pept_S49_SppA"/>
</dbReference>
<feature type="domain" description="Peptidase S49" evidence="5">
    <location>
        <begin position="100"/>
        <end position="249"/>
    </location>
</feature>
<sequence length="296" mass="31845">MNSPLSYLLSSKKKRRAIVLPIGLLLVLLLALALVGKGTAKPKLGLLEVQGVIMDSKNLLAKIKELEQDPEVLGVLLRVNSPGGVVAPSQEIYEAVKRLGSKKPVYASLGAVAASGGYYVSLGAKKIYASPGSLTGSIGVILQSLNASELLEKIGLKMEVIKSGAHKDEGSPFRAMEPEERKLLETVIMDTHEQFVAVVASNRPINQEKLAKIADGRIFTGRQAQALGLIDEVGGIEEAISALKATLDLKGEVELVEPHDLEQNFLSNLKLESWTRLATKLQFGGLMFMDSRLVNP</sequence>
<dbReference type="EMBL" id="MFNF01000040">
    <property type="protein sequence ID" value="OGH01037.1"/>
    <property type="molecule type" value="Genomic_DNA"/>
</dbReference>
<dbReference type="PANTHER" id="PTHR42987">
    <property type="entry name" value="PEPTIDASE S49"/>
    <property type="match status" value="1"/>
</dbReference>
<organism evidence="6 7">
    <name type="scientific">Candidatus Lambdaproteobacteria bacterium RIFOXYD2_FULL_56_26</name>
    <dbReference type="NCBI Taxonomy" id="1817773"/>
    <lineage>
        <taxon>Bacteria</taxon>
        <taxon>Pseudomonadati</taxon>
        <taxon>Pseudomonadota</taxon>
        <taxon>Candidatus Lambdaproteobacteria</taxon>
    </lineage>
</organism>
<name>A0A1F6GS90_9PROT</name>
<dbReference type="Pfam" id="PF01343">
    <property type="entry name" value="Peptidase_S49"/>
    <property type="match status" value="1"/>
</dbReference>
<evidence type="ECO:0000256" key="3">
    <source>
        <dbReference type="ARBA" id="ARBA00022801"/>
    </source>
</evidence>
<evidence type="ECO:0000313" key="6">
    <source>
        <dbReference type="EMBL" id="OGH01037.1"/>
    </source>
</evidence>
<dbReference type="InterPro" id="IPR002142">
    <property type="entry name" value="Peptidase_S49"/>
</dbReference>
<comment type="caution">
    <text evidence="6">The sequence shown here is derived from an EMBL/GenBank/DDBJ whole genome shotgun (WGS) entry which is preliminary data.</text>
</comment>
<dbReference type="SUPFAM" id="SSF52096">
    <property type="entry name" value="ClpP/crotonase"/>
    <property type="match status" value="1"/>
</dbReference>
<dbReference type="GO" id="GO:0006508">
    <property type="term" value="P:proteolysis"/>
    <property type="evidence" value="ECO:0007669"/>
    <property type="project" value="UniProtKB-KW"/>
</dbReference>
<dbReference type="GO" id="GO:0004176">
    <property type="term" value="F:ATP-dependent peptidase activity"/>
    <property type="evidence" value="ECO:0007669"/>
    <property type="project" value="InterPro"/>
</dbReference>
<protein>
    <recommendedName>
        <fullName evidence="5">Peptidase S49 domain-containing protein</fullName>
    </recommendedName>
</protein>
<dbReference type="AlphaFoldDB" id="A0A1F6GS90"/>
<dbReference type="Proteomes" id="UP000177583">
    <property type="component" value="Unassembled WGS sequence"/>
</dbReference>
<dbReference type="Gene3D" id="3.90.226.10">
    <property type="entry name" value="2-enoyl-CoA Hydratase, Chain A, domain 1"/>
    <property type="match status" value="2"/>
</dbReference>
<dbReference type="NCBIfam" id="TIGR00706">
    <property type="entry name" value="SppA_dom"/>
    <property type="match status" value="1"/>
</dbReference>
<comment type="similarity">
    <text evidence="1">Belongs to the peptidase S49 family.</text>
</comment>
<evidence type="ECO:0000256" key="1">
    <source>
        <dbReference type="ARBA" id="ARBA00008683"/>
    </source>
</evidence>
<dbReference type="InterPro" id="IPR029045">
    <property type="entry name" value="ClpP/crotonase-like_dom_sf"/>
</dbReference>
<evidence type="ECO:0000256" key="4">
    <source>
        <dbReference type="ARBA" id="ARBA00022825"/>
    </source>
</evidence>
<keyword evidence="3" id="KW-0378">Hydrolase</keyword>
<dbReference type="PANTHER" id="PTHR42987:SF4">
    <property type="entry name" value="PROTEASE SOHB-RELATED"/>
    <property type="match status" value="1"/>
</dbReference>
<evidence type="ECO:0000259" key="5">
    <source>
        <dbReference type="Pfam" id="PF01343"/>
    </source>
</evidence>
<dbReference type="GO" id="GO:0004252">
    <property type="term" value="F:serine-type endopeptidase activity"/>
    <property type="evidence" value="ECO:0007669"/>
    <property type="project" value="InterPro"/>
</dbReference>
<keyword evidence="4" id="KW-0720">Serine protease</keyword>
<proteinExistence type="inferred from homology"/>
<evidence type="ECO:0000256" key="2">
    <source>
        <dbReference type="ARBA" id="ARBA00022670"/>
    </source>
</evidence>
<reference evidence="6 7" key="1">
    <citation type="journal article" date="2016" name="Nat. Commun.">
        <title>Thousands of microbial genomes shed light on interconnected biogeochemical processes in an aquifer system.</title>
        <authorList>
            <person name="Anantharaman K."/>
            <person name="Brown C.T."/>
            <person name="Hug L.A."/>
            <person name="Sharon I."/>
            <person name="Castelle C.J."/>
            <person name="Probst A.J."/>
            <person name="Thomas B.C."/>
            <person name="Singh A."/>
            <person name="Wilkins M.J."/>
            <person name="Karaoz U."/>
            <person name="Brodie E.L."/>
            <person name="Williams K.H."/>
            <person name="Hubbard S.S."/>
            <person name="Banfield J.F."/>
        </authorList>
    </citation>
    <scope>NUCLEOTIDE SEQUENCE [LARGE SCALE GENOMIC DNA]</scope>
</reference>